<evidence type="ECO:0000313" key="1">
    <source>
        <dbReference type="EMBL" id="AFT69528.1"/>
    </source>
</evidence>
<name>K0CA71_ALCDB</name>
<proteinExistence type="predicted"/>
<dbReference type="KEGG" id="adi:B5T_01245"/>
<gene>
    <name evidence="1" type="ordered locus">B5T_01245</name>
</gene>
<keyword evidence="2" id="KW-1185">Reference proteome</keyword>
<sequence>MSAAVPKEIREKVQKKIWNKADELDWARLSDLDRAIWYENWSKDIDIGGVLAYFMDPRKVRVYIKDSLLKPYLKMHLGSSSNKVFFSAGLDINDAKVKAEFDKPHGRLLSDGKIICWGNSRDWKAVVISVFQRAHSIEAAEPYAAVLIESGKAMNTDLKEIVIDVGRRLGLEIVVWID</sequence>
<dbReference type="OrthoDB" id="9182727at2"/>
<protein>
    <submittedName>
        <fullName evidence="1">Uncharacterized protein</fullName>
    </submittedName>
</protein>
<reference evidence="1 2" key="1">
    <citation type="journal article" date="2012" name="J. Bacteriol.">
        <title>Complete genome sequence of Alcanivorax dieselolei type strain B5.</title>
        <authorList>
            <person name="Lai Q."/>
            <person name="Li W."/>
            <person name="Shao Z."/>
        </authorList>
    </citation>
    <scope>NUCLEOTIDE SEQUENCE [LARGE SCALE GENOMIC DNA]</scope>
    <source>
        <strain evidence="2">DSM 16502 / CGMCC 1.3690 / B-5</strain>
    </source>
</reference>
<organism evidence="1 2">
    <name type="scientific">Alcanivorax dieselolei (strain DSM 16502 / CGMCC 1.3690 / MCCC 1A00001 / B-5)</name>
    <name type="common">Alloalcanivorax dieselolei</name>
    <dbReference type="NCBI Taxonomy" id="930169"/>
    <lineage>
        <taxon>Bacteria</taxon>
        <taxon>Pseudomonadati</taxon>
        <taxon>Pseudomonadota</taxon>
        <taxon>Gammaproteobacteria</taxon>
        <taxon>Oceanospirillales</taxon>
        <taxon>Alcanivoracaceae</taxon>
        <taxon>Alloalcanivorax</taxon>
    </lineage>
</organism>
<dbReference type="HOGENOM" id="CLU_1546456_0_0_6"/>
<dbReference type="eggNOG" id="ENOG5032T2E">
    <property type="taxonomic scope" value="Bacteria"/>
</dbReference>
<evidence type="ECO:0000313" key="2">
    <source>
        <dbReference type="Proteomes" id="UP000006286"/>
    </source>
</evidence>
<dbReference type="EMBL" id="CP003466">
    <property type="protein sequence ID" value="AFT69528.1"/>
    <property type="molecule type" value="Genomic_DNA"/>
</dbReference>
<dbReference type="Proteomes" id="UP000006286">
    <property type="component" value="Chromosome"/>
</dbReference>
<dbReference type="STRING" id="930169.B5T_01245"/>
<dbReference type="AlphaFoldDB" id="K0CA71"/>
<dbReference type="RefSeq" id="WP_014993606.1">
    <property type="nucleotide sequence ID" value="NC_018691.1"/>
</dbReference>
<accession>K0CA71</accession>